<dbReference type="InterPro" id="IPR011029">
    <property type="entry name" value="DEATH-like_dom_sf"/>
</dbReference>
<dbReference type="Gene3D" id="1.10.533.10">
    <property type="entry name" value="Death Domain, Fas"/>
    <property type="match status" value="1"/>
</dbReference>
<keyword evidence="2" id="KW-0808">Transferase</keyword>
<dbReference type="InterPro" id="IPR032171">
    <property type="entry name" value="COR-A"/>
</dbReference>
<gene>
    <name evidence="16" type="ORF">GSLYS_00007090001</name>
</gene>
<keyword evidence="7" id="KW-0418">Kinase</keyword>
<dbReference type="InterPro" id="IPR027417">
    <property type="entry name" value="P-loop_NTPase"/>
</dbReference>
<feature type="domain" description="Death" evidence="13">
    <location>
        <begin position="954"/>
        <end position="1019"/>
    </location>
</feature>
<dbReference type="GO" id="GO:0007165">
    <property type="term" value="P:signal transduction"/>
    <property type="evidence" value="ECO:0007669"/>
    <property type="project" value="InterPro"/>
</dbReference>
<keyword evidence="17" id="KW-1185">Reference proteome</keyword>
<proteinExistence type="predicted"/>
<evidence type="ECO:0000259" key="15">
    <source>
        <dbReference type="PROSITE" id="PS51424"/>
    </source>
</evidence>
<evidence type="ECO:0000259" key="14">
    <source>
        <dbReference type="PROSITE" id="PS51065"/>
    </source>
</evidence>
<evidence type="ECO:0000256" key="4">
    <source>
        <dbReference type="ARBA" id="ARBA00022737"/>
    </source>
</evidence>
<dbReference type="InterPro" id="IPR035897">
    <property type="entry name" value="Toll_tir_struct_dom_sf"/>
</dbReference>
<dbReference type="InterPro" id="IPR006573">
    <property type="entry name" value="NHR_dom"/>
</dbReference>
<dbReference type="Proteomes" id="UP001497497">
    <property type="component" value="Unassembled WGS sequence"/>
</dbReference>
<dbReference type="PROSITE" id="PS51065">
    <property type="entry name" value="NHR"/>
    <property type="match status" value="1"/>
</dbReference>
<evidence type="ECO:0000313" key="16">
    <source>
        <dbReference type="EMBL" id="CAL1533072.1"/>
    </source>
</evidence>
<dbReference type="GO" id="GO:0005524">
    <property type="term" value="F:ATP binding"/>
    <property type="evidence" value="ECO:0007669"/>
    <property type="project" value="UniProtKB-KW"/>
</dbReference>
<dbReference type="SMART" id="SM00588">
    <property type="entry name" value="NEUZ"/>
    <property type="match status" value="1"/>
</dbReference>
<sequence length="1281" mass="143111">MRNEDKGSLTQSQSMQFHLTHGSAISLTEGQTTASRSHDTFCNGIIFSDQPVKVNEKICVELGCITAWSGALRVGVTSVDPGKLHSDQLPRFAYPDLVSQDGYWLRVINENLTAQGCRLMVYFNTLGHLQLFINGQHKGTLLSDLPVNQKLWLLLDIYGNTCSAKIVPPDDVPREILARGSEAVEAYEQACTSGTQPVYRARLMLVGQERVGKTSLKRALTGQSHNIEEASTDGIDLSASCSFTLNNQSSWKLAIKGDETARREKLQDSIDLGVLGTAGLEEEYNHAIATNIAQELLALRRKDGVAQADSTATSTFTPLDAVVNKDIVLLSNNSGHPTTIHMGVPDKIATLVQEIIEQKEGSRGQTSLSSNSRSSEAGAENVVLNIWDFAGHAVYYTTHQVFLTSRAVYCIVFNLCDDLNSKPQDLHKKNGVTLGSMSTLEYMDFWMRSIHAHAAENTRNNIENTALAPPIFLVGTHRNGLDPDPTIRSEKVEAQFALIREFLIGKPYTQHVVLPFHAVENNMSSGEDEQIDILRAEIGSVASKQPYVGELMPIKWLRFEQEITAQADAGVNFATYNQVYEIAVNQNILKSEVHPLLNFYHDLGMLIYYGSHRTTDPILCNTVVLNPQWLVNMFKQVTAGRPQKNELTLITDKWMQLINHGVLEESLLPFIWTEPADHHNFLLGLMTKFDLICPRLPPSGQTHRYASKSWYVPMRFGHCEDKKEVYVQTVHDARFYIDFNGFLPDGLFHRLQARAIHWSQEHGGRDLYLAQRIARLFVDPDHDLLLEMAPSHFHRIKVLVMHVKDKEATSAKRFTSPVPEVVAKVRNFLEGCLVDLRVMWMKRLAYKMCFSCPCDKVCKLHEVEACTFDECLHLLDLNECLTSQVVCCEHRRVKTESFKKWFPVLNSNEFREPIIVTLDIEQGHGNIERHFPSLPSWLKGAAKLLNGAPDNHGWFALARLMGYKQNRIDLLNEDMNPSLALLTDWIVSSGNTTMSVDVLLHYLQQLGCHDVIDVITRAKDFEFDRPQVFLSYQWDVQDEVAAIRNYLERSGYSCWMDIGQMGGGDQLSNKIDQGLRGCKAVLACITPKYIASHLCNRELWLADMLQKPIIPVVMETVSWPPPGGMAVILSQLVYINMKGIGGHGGTGVHADLMDKYAEIVQRVSLYASPDLTPCVDATVLPPPEPELHSTEPASDPLSGYRTSMSGSLSEMEFQRPVGQHEPSLDVTLSRYGDVQSGGVVNANQHNSNNSSSSTAVYTAQSNSRRGVPRANVKQCAVCALL</sequence>
<protein>
    <recommendedName>
        <fullName evidence="1">non-specific serine/threonine protein kinase</fullName>
        <ecNumber evidence="1">2.7.11.1</ecNumber>
    </recommendedName>
</protein>
<dbReference type="Pfam" id="PF07177">
    <property type="entry name" value="Neuralized"/>
    <property type="match status" value="1"/>
</dbReference>
<evidence type="ECO:0000313" key="17">
    <source>
        <dbReference type="Proteomes" id="UP001497497"/>
    </source>
</evidence>
<evidence type="ECO:0000256" key="10">
    <source>
        <dbReference type="ARBA" id="ARBA00047899"/>
    </source>
</evidence>
<dbReference type="InterPro" id="IPR000157">
    <property type="entry name" value="TIR_dom"/>
</dbReference>
<dbReference type="PANTHER" id="PTHR47508">
    <property type="entry name" value="SAM DOMAIN-CONTAINING PROTEIN-RELATED"/>
    <property type="match status" value="1"/>
</dbReference>
<evidence type="ECO:0000256" key="11">
    <source>
        <dbReference type="ARBA" id="ARBA00048679"/>
    </source>
</evidence>
<dbReference type="GO" id="GO:0016301">
    <property type="term" value="F:kinase activity"/>
    <property type="evidence" value="ECO:0007669"/>
    <property type="project" value="UniProtKB-KW"/>
</dbReference>
<comment type="catalytic activity">
    <reaction evidence="10">
        <text>L-threonyl-[protein] + ATP = O-phospho-L-threonyl-[protein] + ADP + H(+)</text>
        <dbReference type="Rhea" id="RHEA:46608"/>
        <dbReference type="Rhea" id="RHEA-COMP:11060"/>
        <dbReference type="Rhea" id="RHEA-COMP:11605"/>
        <dbReference type="ChEBI" id="CHEBI:15378"/>
        <dbReference type="ChEBI" id="CHEBI:30013"/>
        <dbReference type="ChEBI" id="CHEBI:30616"/>
        <dbReference type="ChEBI" id="CHEBI:61977"/>
        <dbReference type="ChEBI" id="CHEBI:456216"/>
        <dbReference type="EC" id="2.7.11.1"/>
    </reaction>
</comment>
<evidence type="ECO:0000256" key="7">
    <source>
        <dbReference type="ARBA" id="ARBA00022777"/>
    </source>
</evidence>
<accession>A0AAV2HGM8</accession>
<feature type="domain" description="Roc" evidence="15">
    <location>
        <begin position="194"/>
        <end position="545"/>
    </location>
</feature>
<feature type="compositionally biased region" description="Low complexity" evidence="12">
    <location>
        <begin position="1241"/>
        <end position="1253"/>
    </location>
</feature>
<feature type="compositionally biased region" description="Polar residues" evidence="12">
    <location>
        <begin position="1254"/>
        <end position="1264"/>
    </location>
</feature>
<dbReference type="Pfam" id="PF16095">
    <property type="entry name" value="COR-A"/>
    <property type="match status" value="1"/>
</dbReference>
<organism evidence="16 17">
    <name type="scientific">Lymnaea stagnalis</name>
    <name type="common">Great pond snail</name>
    <name type="synonym">Helix stagnalis</name>
    <dbReference type="NCBI Taxonomy" id="6523"/>
    <lineage>
        <taxon>Eukaryota</taxon>
        <taxon>Metazoa</taxon>
        <taxon>Spiralia</taxon>
        <taxon>Lophotrochozoa</taxon>
        <taxon>Mollusca</taxon>
        <taxon>Gastropoda</taxon>
        <taxon>Heterobranchia</taxon>
        <taxon>Euthyneura</taxon>
        <taxon>Panpulmonata</taxon>
        <taxon>Hygrophila</taxon>
        <taxon>Lymnaeoidea</taxon>
        <taxon>Lymnaeidae</taxon>
        <taxon>Lymnaea</taxon>
    </lineage>
</organism>
<keyword evidence="3" id="KW-0479">Metal-binding</keyword>
<keyword evidence="9" id="KW-0067">ATP-binding</keyword>
<dbReference type="FunFam" id="2.60.120.920:FF:000005">
    <property type="entry name" value="Putative E3 ubiquitin-protein ligase NEURL1B"/>
    <property type="match status" value="1"/>
</dbReference>
<evidence type="ECO:0000256" key="8">
    <source>
        <dbReference type="ARBA" id="ARBA00022833"/>
    </source>
</evidence>
<dbReference type="Pfam" id="PF13676">
    <property type="entry name" value="TIR_2"/>
    <property type="match status" value="1"/>
</dbReference>
<evidence type="ECO:0000259" key="13">
    <source>
        <dbReference type="PROSITE" id="PS50017"/>
    </source>
</evidence>
<dbReference type="Gene3D" id="2.60.120.920">
    <property type="match status" value="1"/>
</dbReference>
<feature type="region of interest" description="Disordered" evidence="12">
    <location>
        <begin position="1236"/>
        <end position="1264"/>
    </location>
</feature>
<evidence type="ECO:0000256" key="12">
    <source>
        <dbReference type="SAM" id="MobiDB-lite"/>
    </source>
</evidence>
<dbReference type="Gene3D" id="1.10.10.10">
    <property type="entry name" value="Winged helix-like DNA-binding domain superfamily/Winged helix DNA-binding domain"/>
    <property type="match status" value="1"/>
</dbReference>
<evidence type="ECO:0000256" key="5">
    <source>
        <dbReference type="ARBA" id="ARBA00022741"/>
    </source>
</evidence>
<keyword evidence="6" id="KW-0863">Zinc-finger</keyword>
<reference evidence="16 17" key="1">
    <citation type="submission" date="2024-04" db="EMBL/GenBank/DDBJ databases">
        <authorList>
            <consortium name="Genoscope - CEA"/>
            <person name="William W."/>
        </authorList>
    </citation>
    <scope>NUCLEOTIDE SEQUENCE [LARGE SCALE GENOMIC DNA]</scope>
</reference>
<comment type="caution">
    <text evidence="16">The sequence shown here is derived from an EMBL/GenBank/DDBJ whole genome shotgun (WGS) entry which is preliminary data.</text>
</comment>
<evidence type="ECO:0000256" key="9">
    <source>
        <dbReference type="ARBA" id="ARBA00022840"/>
    </source>
</evidence>
<dbReference type="Gene3D" id="3.40.50.300">
    <property type="entry name" value="P-loop containing nucleotide triphosphate hydrolases"/>
    <property type="match status" value="1"/>
</dbReference>
<feature type="domain" description="NHR" evidence="14">
    <location>
        <begin position="14"/>
        <end position="169"/>
    </location>
</feature>
<dbReference type="Gene3D" id="3.30.70.1390">
    <property type="entry name" value="ROC domain from the Parkinson's disease-associated leucine-rich repeat kinase 2"/>
    <property type="match status" value="2"/>
</dbReference>
<comment type="catalytic activity">
    <reaction evidence="11">
        <text>L-seryl-[protein] + ATP = O-phospho-L-seryl-[protein] + ADP + H(+)</text>
        <dbReference type="Rhea" id="RHEA:17989"/>
        <dbReference type="Rhea" id="RHEA-COMP:9863"/>
        <dbReference type="Rhea" id="RHEA-COMP:11604"/>
        <dbReference type="ChEBI" id="CHEBI:15378"/>
        <dbReference type="ChEBI" id="CHEBI:29999"/>
        <dbReference type="ChEBI" id="CHEBI:30616"/>
        <dbReference type="ChEBI" id="CHEBI:83421"/>
        <dbReference type="ChEBI" id="CHEBI:456216"/>
        <dbReference type="EC" id="2.7.11.1"/>
    </reaction>
</comment>
<dbReference type="SUPFAM" id="SSF52200">
    <property type="entry name" value="Toll/Interleukin receptor TIR domain"/>
    <property type="match status" value="1"/>
</dbReference>
<dbReference type="Gene3D" id="3.40.50.10140">
    <property type="entry name" value="Toll/interleukin-1 receptor homology (TIR) domain"/>
    <property type="match status" value="1"/>
</dbReference>
<feature type="region of interest" description="Disordered" evidence="12">
    <location>
        <begin position="1182"/>
        <end position="1204"/>
    </location>
</feature>
<keyword evidence="8" id="KW-0862">Zinc</keyword>
<dbReference type="SUPFAM" id="SSF47986">
    <property type="entry name" value="DEATH domain"/>
    <property type="match status" value="1"/>
</dbReference>
<dbReference type="EC" id="2.7.11.1" evidence="1"/>
<evidence type="ECO:0000256" key="6">
    <source>
        <dbReference type="ARBA" id="ARBA00022771"/>
    </source>
</evidence>
<evidence type="ECO:0000256" key="1">
    <source>
        <dbReference type="ARBA" id="ARBA00012513"/>
    </source>
</evidence>
<name>A0AAV2HGM8_LYMST</name>
<keyword evidence="5" id="KW-0547">Nucleotide-binding</keyword>
<dbReference type="InterPro" id="IPR020859">
    <property type="entry name" value="ROC"/>
</dbReference>
<keyword evidence="4" id="KW-0677">Repeat</keyword>
<dbReference type="PROSITE" id="PS51424">
    <property type="entry name" value="ROC"/>
    <property type="match status" value="1"/>
</dbReference>
<dbReference type="GO" id="GO:0008270">
    <property type="term" value="F:zinc ion binding"/>
    <property type="evidence" value="ECO:0007669"/>
    <property type="project" value="UniProtKB-KW"/>
</dbReference>
<dbReference type="Pfam" id="PF00531">
    <property type="entry name" value="Death"/>
    <property type="match status" value="1"/>
</dbReference>
<dbReference type="InterPro" id="IPR000488">
    <property type="entry name" value="Death_dom"/>
</dbReference>
<dbReference type="PROSITE" id="PS50017">
    <property type="entry name" value="DEATH_DOMAIN"/>
    <property type="match status" value="1"/>
</dbReference>
<evidence type="ECO:0000256" key="3">
    <source>
        <dbReference type="ARBA" id="ARBA00022723"/>
    </source>
</evidence>
<dbReference type="PANTHER" id="PTHR47508:SF4">
    <property type="match status" value="1"/>
</dbReference>
<dbReference type="InterPro" id="IPR036388">
    <property type="entry name" value="WH-like_DNA-bd_sf"/>
</dbReference>
<dbReference type="InterPro" id="IPR043136">
    <property type="entry name" value="B30.2/SPRY_sf"/>
</dbReference>
<dbReference type="EMBL" id="CAXITT010000133">
    <property type="protein sequence ID" value="CAL1533072.1"/>
    <property type="molecule type" value="Genomic_DNA"/>
</dbReference>
<evidence type="ECO:0000256" key="2">
    <source>
        <dbReference type="ARBA" id="ARBA00022679"/>
    </source>
</evidence>
<dbReference type="SUPFAM" id="SSF52540">
    <property type="entry name" value="P-loop containing nucleoside triphosphate hydrolases"/>
    <property type="match status" value="1"/>
</dbReference>
<dbReference type="Pfam" id="PF08477">
    <property type="entry name" value="Roc"/>
    <property type="match status" value="1"/>
</dbReference>